<dbReference type="SUPFAM" id="SSF48619">
    <property type="entry name" value="Phospholipase A2, PLA2"/>
    <property type="match status" value="1"/>
</dbReference>
<feature type="domain" description="Phospholipase A2-like central" evidence="2">
    <location>
        <begin position="85"/>
        <end position="176"/>
    </location>
</feature>
<feature type="chain" id="PRO_5046298009" evidence="1">
    <location>
        <begin position="16"/>
        <end position="253"/>
    </location>
</feature>
<keyword evidence="4" id="KW-1185">Reference proteome</keyword>
<feature type="signal peptide" evidence="1">
    <location>
        <begin position="1"/>
        <end position="15"/>
    </location>
</feature>
<dbReference type="Gene3D" id="1.20.90.10">
    <property type="entry name" value="Phospholipase A2 domain"/>
    <property type="match status" value="1"/>
</dbReference>
<dbReference type="Pfam" id="PF00068">
    <property type="entry name" value="Phospholip_A2_1"/>
    <property type="match status" value="1"/>
</dbReference>
<proteinExistence type="predicted"/>
<sequence length="253" mass="28394">MKLFAAFQIATVVLAETDGIVDDDVCVFGGVEVDCETKEPLIPALARAGTRALPDGDRRYADLKAIHKKMWKVNGLNGKDKFDERQLWAYGCHCHLLGDRPLSEMGRGAPKDALDNKCKAYKDCQKCVREKHGDTCIGEFVEYTWKFSSKNKQFESQDNESSCSRELFECDVQFAKDSFNQLRVFDEQYHFFYGGFDNRDPENCVSTPGIPVEHQCCGGHNKPYHWIGLNKSQCCPDSAGLSGYVADADATCE</sequence>
<evidence type="ECO:0000313" key="4">
    <source>
        <dbReference type="Proteomes" id="UP001158576"/>
    </source>
</evidence>
<gene>
    <name evidence="3" type="ORF">OKIOD_LOCUS730</name>
</gene>
<evidence type="ECO:0000313" key="3">
    <source>
        <dbReference type="EMBL" id="CAG5079114.1"/>
    </source>
</evidence>
<reference evidence="3 4" key="1">
    <citation type="submission" date="2021-04" db="EMBL/GenBank/DDBJ databases">
        <authorList>
            <person name="Bliznina A."/>
        </authorList>
    </citation>
    <scope>NUCLEOTIDE SEQUENCE [LARGE SCALE GENOMIC DNA]</scope>
</reference>
<organism evidence="3 4">
    <name type="scientific">Oikopleura dioica</name>
    <name type="common">Tunicate</name>
    <dbReference type="NCBI Taxonomy" id="34765"/>
    <lineage>
        <taxon>Eukaryota</taxon>
        <taxon>Metazoa</taxon>
        <taxon>Chordata</taxon>
        <taxon>Tunicata</taxon>
        <taxon>Appendicularia</taxon>
        <taxon>Copelata</taxon>
        <taxon>Oikopleuridae</taxon>
        <taxon>Oikopleura</taxon>
    </lineage>
</organism>
<accession>A0ABN7RKD8</accession>
<dbReference type="InterPro" id="IPR016090">
    <property type="entry name" value="PLA2-like_dom"/>
</dbReference>
<keyword evidence="1" id="KW-0732">Signal</keyword>
<dbReference type="Proteomes" id="UP001158576">
    <property type="component" value="Chromosome PAR"/>
</dbReference>
<evidence type="ECO:0000259" key="2">
    <source>
        <dbReference type="Pfam" id="PF00068"/>
    </source>
</evidence>
<dbReference type="InterPro" id="IPR036444">
    <property type="entry name" value="PLipase_A2_dom_sf"/>
</dbReference>
<evidence type="ECO:0000256" key="1">
    <source>
        <dbReference type="SAM" id="SignalP"/>
    </source>
</evidence>
<dbReference type="EMBL" id="OU015568">
    <property type="protein sequence ID" value="CAG5079114.1"/>
    <property type="molecule type" value="Genomic_DNA"/>
</dbReference>
<name>A0ABN7RKD8_OIKDI</name>
<protein>
    <submittedName>
        <fullName evidence="3">Oidioi.mRNA.OKI2018_I69.PAR.g9172.t1.cds</fullName>
    </submittedName>
</protein>